<dbReference type="InterPro" id="IPR002052">
    <property type="entry name" value="DNA_methylase_N6_adenine_CS"/>
</dbReference>
<protein>
    <recommendedName>
        <fullName evidence="2">site-specific DNA-methyltransferase (adenine-specific)</fullName>
        <ecNumber evidence="2">2.1.1.72</ecNumber>
    </recommendedName>
</protein>
<dbReference type="EC" id="2.1.1.72" evidence="2"/>
<evidence type="ECO:0000256" key="1">
    <source>
        <dbReference type="ARBA" id="ARBA00006594"/>
    </source>
</evidence>
<organism evidence="8 9">
    <name type="scientific">Pseudodesulfovibrio methanolicus</name>
    <dbReference type="NCBI Taxonomy" id="3126690"/>
    <lineage>
        <taxon>Bacteria</taxon>
        <taxon>Pseudomonadati</taxon>
        <taxon>Thermodesulfobacteriota</taxon>
        <taxon>Desulfovibrionia</taxon>
        <taxon>Desulfovibrionales</taxon>
        <taxon>Desulfovibrionaceae</taxon>
    </lineage>
</organism>
<proteinExistence type="inferred from homology"/>
<dbReference type="InterPro" id="IPR002941">
    <property type="entry name" value="DNA_methylase_N4/N6"/>
</dbReference>
<gene>
    <name evidence="8" type="ORF">V8V93_16755</name>
</gene>
<dbReference type="GO" id="GO:0032259">
    <property type="term" value="P:methylation"/>
    <property type="evidence" value="ECO:0007669"/>
    <property type="project" value="UniProtKB-KW"/>
</dbReference>
<keyword evidence="5" id="KW-0949">S-adenosyl-L-methionine</keyword>
<evidence type="ECO:0000313" key="9">
    <source>
        <dbReference type="Proteomes" id="UP001385389"/>
    </source>
</evidence>
<sequence length="248" mass="28665">MSETKVTIYGQGPWEDDEYGRRYQADAYVLLECLDPHCVDAVITDPPYEINIRNQAWDRRDIHIDWLAYQFARVTKPKGYVLVFGSDLQFGTWYRELGKYFTQLRKFAWPKTNPDGLKKGNLGDFAEAFELAIHASNEGSWFRKGRKGKLNYKVTGVPQGRHRAMYETKTGETKALHPTQKHLEVLHYLIDAFTRKGDTILDPFAGIHTTAIAASHMGRRYITNDITPYYKWADPGSILQGWLDNRKE</sequence>
<dbReference type="InterPro" id="IPR029063">
    <property type="entry name" value="SAM-dependent_MTases_sf"/>
</dbReference>
<evidence type="ECO:0000256" key="3">
    <source>
        <dbReference type="ARBA" id="ARBA00022603"/>
    </source>
</evidence>
<reference evidence="8 9" key="1">
    <citation type="submission" date="2024-03" db="EMBL/GenBank/DDBJ databases">
        <title>Phenotype and Genome Characterization of a Sulfate-Reducing Bacterium Pseudodesulfovibrio sp. strain 5S69, isolated from Petroleum Reservoir in Tatarstan (Russia).</title>
        <authorList>
            <person name="Bidzhieva S.K."/>
            <person name="Kadnikov V."/>
            <person name="Tourova T.P."/>
            <person name="Samigullina S.R."/>
            <person name="Sokolova D.S."/>
            <person name="Poltaraus A.B."/>
            <person name="Avtukh A.N."/>
            <person name="Tereshina V.M."/>
            <person name="Mardanov A.V."/>
            <person name="Nazina T.N."/>
        </authorList>
    </citation>
    <scope>NUCLEOTIDE SEQUENCE [LARGE SCALE GENOMIC DNA]</scope>
    <source>
        <strain evidence="8 9">5S69</strain>
    </source>
</reference>
<dbReference type="GO" id="GO:0008168">
    <property type="term" value="F:methyltransferase activity"/>
    <property type="evidence" value="ECO:0007669"/>
    <property type="project" value="UniProtKB-KW"/>
</dbReference>
<dbReference type="RefSeq" id="WP_338667765.1">
    <property type="nucleotide sequence ID" value="NZ_CP146609.1"/>
</dbReference>
<name>A0ABZ2IXN3_9BACT</name>
<dbReference type="PROSITE" id="PS00092">
    <property type="entry name" value="N6_MTASE"/>
    <property type="match status" value="1"/>
</dbReference>
<evidence type="ECO:0000256" key="2">
    <source>
        <dbReference type="ARBA" id="ARBA00011900"/>
    </source>
</evidence>
<evidence type="ECO:0000259" key="7">
    <source>
        <dbReference type="Pfam" id="PF01555"/>
    </source>
</evidence>
<comment type="similarity">
    <text evidence="1">Belongs to the N(4)/N(6)-methyltransferase family.</text>
</comment>
<dbReference type="Pfam" id="PF01555">
    <property type="entry name" value="N6_N4_Mtase"/>
    <property type="match status" value="1"/>
</dbReference>
<evidence type="ECO:0000256" key="6">
    <source>
        <dbReference type="ARBA" id="ARBA00047942"/>
    </source>
</evidence>
<keyword evidence="4 8" id="KW-0808">Transferase</keyword>
<evidence type="ECO:0000256" key="5">
    <source>
        <dbReference type="ARBA" id="ARBA00022691"/>
    </source>
</evidence>
<comment type="catalytic activity">
    <reaction evidence="6">
        <text>a 2'-deoxyadenosine in DNA + S-adenosyl-L-methionine = an N(6)-methyl-2'-deoxyadenosine in DNA + S-adenosyl-L-homocysteine + H(+)</text>
        <dbReference type="Rhea" id="RHEA:15197"/>
        <dbReference type="Rhea" id="RHEA-COMP:12418"/>
        <dbReference type="Rhea" id="RHEA-COMP:12419"/>
        <dbReference type="ChEBI" id="CHEBI:15378"/>
        <dbReference type="ChEBI" id="CHEBI:57856"/>
        <dbReference type="ChEBI" id="CHEBI:59789"/>
        <dbReference type="ChEBI" id="CHEBI:90615"/>
        <dbReference type="ChEBI" id="CHEBI:90616"/>
        <dbReference type="EC" id="2.1.1.72"/>
    </reaction>
</comment>
<dbReference type="SUPFAM" id="SSF53335">
    <property type="entry name" value="S-adenosyl-L-methionine-dependent methyltransferases"/>
    <property type="match status" value="1"/>
</dbReference>
<keyword evidence="9" id="KW-1185">Reference proteome</keyword>
<evidence type="ECO:0000313" key="8">
    <source>
        <dbReference type="EMBL" id="WWX22082.1"/>
    </source>
</evidence>
<accession>A0ABZ2IXN3</accession>
<dbReference type="Proteomes" id="UP001385389">
    <property type="component" value="Chromosome"/>
</dbReference>
<dbReference type="Gene3D" id="3.40.50.150">
    <property type="entry name" value="Vaccinia Virus protein VP39"/>
    <property type="match status" value="1"/>
</dbReference>
<dbReference type="EMBL" id="CP146609">
    <property type="protein sequence ID" value="WWX22082.1"/>
    <property type="molecule type" value="Genomic_DNA"/>
</dbReference>
<dbReference type="PRINTS" id="PR00506">
    <property type="entry name" value="D21N6MTFRASE"/>
</dbReference>
<keyword evidence="3 8" id="KW-0489">Methyltransferase</keyword>
<feature type="domain" description="DNA methylase N-4/N-6" evidence="7">
    <location>
        <begin position="39"/>
        <end position="231"/>
    </location>
</feature>
<dbReference type="InterPro" id="IPR002295">
    <property type="entry name" value="N4/N6-MTase_EcoPI_Mod-like"/>
</dbReference>
<evidence type="ECO:0000256" key="4">
    <source>
        <dbReference type="ARBA" id="ARBA00022679"/>
    </source>
</evidence>